<reference evidence="2 3" key="1">
    <citation type="submission" date="2017-09" db="EMBL/GenBank/DDBJ databases">
        <title>Depth-based differentiation of microbial function through sediment-hosted aquifers and enrichment of novel symbionts in the deep terrestrial subsurface.</title>
        <authorList>
            <person name="Probst A.J."/>
            <person name="Ladd B."/>
            <person name="Jarett J.K."/>
            <person name="Geller-Mcgrath D.E."/>
            <person name="Sieber C.M."/>
            <person name="Emerson J.B."/>
            <person name="Anantharaman K."/>
            <person name="Thomas B.C."/>
            <person name="Malmstrom R."/>
            <person name="Stieglmeier M."/>
            <person name="Klingl A."/>
            <person name="Woyke T."/>
            <person name="Ryan C.M."/>
            <person name="Banfield J.F."/>
        </authorList>
    </citation>
    <scope>NUCLEOTIDE SEQUENCE [LARGE SCALE GENOMIC DNA]</scope>
    <source>
        <strain evidence="2">CG23_combo_of_CG06-09_8_20_14_all_42_19</strain>
    </source>
</reference>
<protein>
    <submittedName>
        <fullName evidence="2">Uncharacterized protein</fullName>
    </submittedName>
</protein>
<dbReference type="AlphaFoldDB" id="A0A2H0AM19"/>
<dbReference type="Proteomes" id="UP000230007">
    <property type="component" value="Unassembled WGS sequence"/>
</dbReference>
<keyword evidence="1" id="KW-0472">Membrane</keyword>
<organism evidence="2 3">
    <name type="scientific">Candidatus Colwellbacteria bacterium CG23_combo_of_CG06-09_8_20_14_all_42_19</name>
    <dbReference type="NCBI Taxonomy" id="1974541"/>
    <lineage>
        <taxon>Bacteria</taxon>
        <taxon>Candidatus Colwelliibacteriota</taxon>
    </lineage>
</organism>
<dbReference type="Pfam" id="PF07963">
    <property type="entry name" value="N_methyl"/>
    <property type="match status" value="1"/>
</dbReference>
<keyword evidence="1" id="KW-1133">Transmembrane helix</keyword>
<evidence type="ECO:0000313" key="3">
    <source>
        <dbReference type="Proteomes" id="UP000230007"/>
    </source>
</evidence>
<dbReference type="EMBL" id="PCSK01000013">
    <property type="protein sequence ID" value="PIP46423.1"/>
    <property type="molecule type" value="Genomic_DNA"/>
</dbReference>
<gene>
    <name evidence="2" type="ORF">COX15_00685</name>
</gene>
<feature type="non-terminal residue" evidence="2">
    <location>
        <position position="46"/>
    </location>
</feature>
<keyword evidence="1" id="KW-0812">Transmembrane</keyword>
<name>A0A2H0AM19_9BACT</name>
<evidence type="ECO:0000256" key="1">
    <source>
        <dbReference type="SAM" id="Phobius"/>
    </source>
</evidence>
<accession>A0A2H0AM19</accession>
<dbReference type="InterPro" id="IPR012902">
    <property type="entry name" value="N_methyl_site"/>
</dbReference>
<sequence>MSKLQTKSGFSLLELLIYTAVLAVMATVIVNVFFGITMGRGQFAAE</sequence>
<feature type="transmembrane region" description="Helical" evidence="1">
    <location>
        <begin position="12"/>
        <end position="36"/>
    </location>
</feature>
<comment type="caution">
    <text evidence="2">The sequence shown here is derived from an EMBL/GenBank/DDBJ whole genome shotgun (WGS) entry which is preliminary data.</text>
</comment>
<evidence type="ECO:0000313" key="2">
    <source>
        <dbReference type="EMBL" id="PIP46423.1"/>
    </source>
</evidence>
<proteinExistence type="predicted"/>